<dbReference type="SUPFAM" id="SSF53850">
    <property type="entry name" value="Periplasmic binding protein-like II"/>
    <property type="match status" value="1"/>
</dbReference>
<dbReference type="GO" id="GO:0030288">
    <property type="term" value="C:outer membrane-bounded periplasmic space"/>
    <property type="evidence" value="ECO:0007669"/>
    <property type="project" value="TreeGrafter"/>
</dbReference>
<dbReference type="CDD" id="cd13589">
    <property type="entry name" value="PBP2_polyamine_RpCGA009"/>
    <property type="match status" value="1"/>
</dbReference>
<keyword evidence="1 2" id="KW-0732">Signal</keyword>
<organism evidence="3 4">
    <name type="scientific">Advenella kashmirensis</name>
    <dbReference type="NCBI Taxonomy" id="310575"/>
    <lineage>
        <taxon>Bacteria</taxon>
        <taxon>Pseudomonadati</taxon>
        <taxon>Pseudomonadota</taxon>
        <taxon>Betaproteobacteria</taxon>
        <taxon>Burkholderiales</taxon>
        <taxon>Alcaligenaceae</taxon>
    </lineage>
</organism>
<feature type="signal peptide" evidence="2">
    <location>
        <begin position="1"/>
        <end position="23"/>
    </location>
</feature>
<comment type="caution">
    <text evidence="3">The sequence shown here is derived from an EMBL/GenBank/DDBJ whole genome shotgun (WGS) entry which is preliminary data.</text>
</comment>
<evidence type="ECO:0000313" key="4">
    <source>
        <dbReference type="Proteomes" id="UP000264036"/>
    </source>
</evidence>
<dbReference type="EMBL" id="DOEK01000008">
    <property type="protein sequence ID" value="HBP28811.1"/>
    <property type="molecule type" value="Genomic_DNA"/>
</dbReference>
<dbReference type="Gene3D" id="3.40.190.10">
    <property type="entry name" value="Periplasmic binding protein-like II"/>
    <property type="match status" value="2"/>
</dbReference>
<dbReference type="GO" id="GO:0030975">
    <property type="term" value="F:thiamine binding"/>
    <property type="evidence" value="ECO:0007669"/>
    <property type="project" value="TreeGrafter"/>
</dbReference>
<dbReference type="GO" id="GO:0030976">
    <property type="term" value="F:thiamine pyrophosphate binding"/>
    <property type="evidence" value="ECO:0007669"/>
    <property type="project" value="TreeGrafter"/>
</dbReference>
<dbReference type="Pfam" id="PF13416">
    <property type="entry name" value="SBP_bac_8"/>
    <property type="match status" value="1"/>
</dbReference>
<proteinExistence type="predicted"/>
<dbReference type="PANTHER" id="PTHR30006">
    <property type="entry name" value="THIAMINE-BINDING PERIPLASMIC PROTEIN-RELATED"/>
    <property type="match status" value="1"/>
</dbReference>
<dbReference type="AlphaFoldDB" id="A0A356LE20"/>
<reference evidence="3 4" key="1">
    <citation type="journal article" date="2018" name="Nat. Biotechnol.">
        <title>A standardized bacterial taxonomy based on genome phylogeny substantially revises the tree of life.</title>
        <authorList>
            <person name="Parks D.H."/>
            <person name="Chuvochina M."/>
            <person name="Waite D.W."/>
            <person name="Rinke C."/>
            <person name="Skarshewski A."/>
            <person name="Chaumeil P.A."/>
            <person name="Hugenholtz P."/>
        </authorList>
    </citation>
    <scope>NUCLEOTIDE SEQUENCE [LARGE SCALE GENOMIC DNA]</scope>
    <source>
        <strain evidence="3">UBA10707</strain>
    </source>
</reference>
<dbReference type="Proteomes" id="UP000264036">
    <property type="component" value="Unassembled WGS sequence"/>
</dbReference>
<dbReference type="GO" id="GO:0015888">
    <property type="term" value="P:thiamine transport"/>
    <property type="evidence" value="ECO:0007669"/>
    <property type="project" value="TreeGrafter"/>
</dbReference>
<gene>
    <name evidence="3" type="ORF">DD666_05280</name>
</gene>
<evidence type="ECO:0000256" key="2">
    <source>
        <dbReference type="SAM" id="SignalP"/>
    </source>
</evidence>
<feature type="chain" id="PRO_5016873912" evidence="2">
    <location>
        <begin position="24"/>
        <end position="345"/>
    </location>
</feature>
<name>A0A356LE20_9BURK</name>
<accession>A0A356LE20</accession>
<evidence type="ECO:0000313" key="3">
    <source>
        <dbReference type="EMBL" id="HBP28811.1"/>
    </source>
</evidence>
<dbReference type="InterPro" id="IPR006059">
    <property type="entry name" value="SBP"/>
</dbReference>
<sequence length="345" mass="38039">MKRKLMTIAIAGLLVPATSMVYAQTPTLYLGSYGGSTQKAFEEDVLPAFEKANNVKVVYVPGNSTDTLGKLQAQKSNPELDVVMLDDGPMYQAMQFGFCDKIDKSAPVFKDLYPIADLGSNALGIGLVATGLFYNEEVFKKEGLTPPTSWHDLENPQFEQRMVIPPLNNTYGLHTLVKFAKLNGGNEKNPDPGFDAIIKKINPNVLAWEPSPGGMTSLFQNGEAIIGVWGNGRVETFKSTGFPVKFVYPKEGAMALLTAACPVVKSNVPELAQKLVQYLASPEIQMVFARTQSWGPVNKTVKLPAEDAQRVVYGEAVDKLEKTDWDTVNAVRTQWNDRWNRTVER</sequence>
<dbReference type="PANTHER" id="PTHR30006:SF2">
    <property type="entry name" value="ABC TRANSPORTER SUBSTRATE-BINDING PROTEIN"/>
    <property type="match status" value="1"/>
</dbReference>
<evidence type="ECO:0000256" key="1">
    <source>
        <dbReference type="ARBA" id="ARBA00022729"/>
    </source>
</evidence>
<protein>
    <submittedName>
        <fullName evidence="3">Branched-chain amino acid ABC transporter substrate-binding protein</fullName>
    </submittedName>
</protein>